<evidence type="ECO:0000313" key="8">
    <source>
        <dbReference type="EMBL" id="SEM47952.1"/>
    </source>
</evidence>
<organism evidence="8 9">
    <name type="scientific">Syntrophus gentianae</name>
    <dbReference type="NCBI Taxonomy" id="43775"/>
    <lineage>
        <taxon>Bacteria</taxon>
        <taxon>Pseudomonadati</taxon>
        <taxon>Thermodesulfobacteriota</taxon>
        <taxon>Syntrophia</taxon>
        <taxon>Syntrophales</taxon>
        <taxon>Syntrophaceae</taxon>
        <taxon>Syntrophus</taxon>
    </lineage>
</organism>
<comment type="function">
    <text evidence="5">An accessory protein needed during the final step in the assembly of 30S ribosomal subunit, possibly for assembly of the head region. Essential for efficient processing of 16S rRNA. May be needed both before and after RbfA during the maturation of 16S rRNA. It has affinity for free ribosomal 30S subunits but not for 70S ribosomes.</text>
</comment>
<dbReference type="InterPro" id="IPR036976">
    <property type="entry name" value="RimM_N_sf"/>
</dbReference>
<dbReference type="GO" id="GO:0005737">
    <property type="term" value="C:cytoplasm"/>
    <property type="evidence" value="ECO:0007669"/>
    <property type="project" value="UniProtKB-SubCell"/>
</dbReference>
<comment type="similarity">
    <text evidence="5">Belongs to the RimM family.</text>
</comment>
<evidence type="ECO:0000313" key="9">
    <source>
        <dbReference type="Proteomes" id="UP000198744"/>
    </source>
</evidence>
<keyword evidence="1 5" id="KW-0963">Cytoplasm</keyword>
<protein>
    <recommendedName>
        <fullName evidence="5">Ribosome maturation factor RimM</fullName>
    </recommendedName>
</protein>
<dbReference type="SUPFAM" id="SSF50346">
    <property type="entry name" value="PRC-barrel domain"/>
    <property type="match status" value="1"/>
</dbReference>
<evidence type="ECO:0000256" key="5">
    <source>
        <dbReference type="HAMAP-Rule" id="MF_00014"/>
    </source>
</evidence>
<dbReference type="AlphaFoldDB" id="A0A1H7YNZ3"/>
<accession>A0A1H7YNZ3</accession>
<evidence type="ECO:0000256" key="4">
    <source>
        <dbReference type="ARBA" id="ARBA00023186"/>
    </source>
</evidence>
<dbReference type="GO" id="GO:0005840">
    <property type="term" value="C:ribosome"/>
    <property type="evidence" value="ECO:0007669"/>
    <property type="project" value="InterPro"/>
</dbReference>
<dbReference type="GO" id="GO:0006364">
    <property type="term" value="P:rRNA processing"/>
    <property type="evidence" value="ECO:0007669"/>
    <property type="project" value="UniProtKB-UniRule"/>
</dbReference>
<dbReference type="HAMAP" id="MF_00014">
    <property type="entry name" value="Ribosome_mat_RimM"/>
    <property type="match status" value="1"/>
</dbReference>
<comment type="domain">
    <text evidence="5">The PRC barrel domain binds ribosomal protein uS19.</text>
</comment>
<dbReference type="GO" id="GO:0043022">
    <property type="term" value="F:ribosome binding"/>
    <property type="evidence" value="ECO:0007669"/>
    <property type="project" value="InterPro"/>
</dbReference>
<dbReference type="PANTHER" id="PTHR33692">
    <property type="entry name" value="RIBOSOME MATURATION FACTOR RIMM"/>
    <property type="match status" value="1"/>
</dbReference>
<dbReference type="RefSeq" id="WP_093883887.1">
    <property type="nucleotide sequence ID" value="NZ_FOBS01000017.1"/>
</dbReference>
<dbReference type="InterPro" id="IPR011033">
    <property type="entry name" value="PRC_barrel-like_sf"/>
</dbReference>
<dbReference type="OrthoDB" id="9783509at2"/>
<dbReference type="Gene3D" id="2.40.30.60">
    <property type="entry name" value="RimM"/>
    <property type="match status" value="1"/>
</dbReference>
<proteinExistence type="inferred from homology"/>
<dbReference type="InterPro" id="IPR009000">
    <property type="entry name" value="Transl_B-barrel_sf"/>
</dbReference>
<feature type="domain" description="Ribosome maturation factor RimM PRC barrel" evidence="7">
    <location>
        <begin position="99"/>
        <end position="164"/>
    </location>
</feature>
<evidence type="ECO:0000259" key="6">
    <source>
        <dbReference type="Pfam" id="PF01782"/>
    </source>
</evidence>
<dbReference type="PANTHER" id="PTHR33692:SF1">
    <property type="entry name" value="RIBOSOME MATURATION FACTOR RIMM"/>
    <property type="match status" value="1"/>
</dbReference>
<dbReference type="InterPro" id="IPR002676">
    <property type="entry name" value="RimM_N"/>
</dbReference>
<keyword evidence="9" id="KW-1185">Reference proteome</keyword>
<sequence>MKFFEIGEIVKAHGLKGRMKVKSYADAEEDLDSLGEVLIARGNDEPVNHPVRKIDSHLTFFFLELETVNTVEEAQKFVGCRVLIPEDARAQLSADEYYWRDLIGLRVLTEEGSYLGSIESIFATGSNDVYVCSGGEREILLPAISDVIRKIDLEKQEMVVRLLKGL</sequence>
<dbReference type="Gene3D" id="2.30.30.240">
    <property type="entry name" value="PRC-barrel domain"/>
    <property type="match status" value="1"/>
</dbReference>
<name>A0A1H7YNZ3_9BACT</name>
<dbReference type="NCBIfam" id="TIGR02273">
    <property type="entry name" value="16S_RimM"/>
    <property type="match status" value="1"/>
</dbReference>
<dbReference type="Pfam" id="PF24986">
    <property type="entry name" value="PRC_RimM"/>
    <property type="match status" value="1"/>
</dbReference>
<dbReference type="Proteomes" id="UP000198744">
    <property type="component" value="Unassembled WGS sequence"/>
</dbReference>
<evidence type="ECO:0000256" key="3">
    <source>
        <dbReference type="ARBA" id="ARBA00022552"/>
    </source>
</evidence>
<keyword evidence="2 5" id="KW-0690">Ribosome biogenesis</keyword>
<dbReference type="STRING" id="43775.SAMN04489760_11755"/>
<comment type="subcellular location">
    <subcellularLocation>
        <location evidence="5">Cytoplasm</location>
    </subcellularLocation>
</comment>
<evidence type="ECO:0000256" key="1">
    <source>
        <dbReference type="ARBA" id="ARBA00022490"/>
    </source>
</evidence>
<dbReference type="GO" id="GO:0042274">
    <property type="term" value="P:ribosomal small subunit biogenesis"/>
    <property type="evidence" value="ECO:0007669"/>
    <property type="project" value="UniProtKB-UniRule"/>
</dbReference>
<dbReference type="Pfam" id="PF01782">
    <property type="entry name" value="RimM"/>
    <property type="match status" value="1"/>
</dbReference>
<dbReference type="InterPro" id="IPR011961">
    <property type="entry name" value="RimM"/>
</dbReference>
<keyword evidence="4 5" id="KW-0143">Chaperone</keyword>
<gene>
    <name evidence="5" type="primary">rimM</name>
    <name evidence="8" type="ORF">SAMN04489760_11755</name>
</gene>
<evidence type="ECO:0000259" key="7">
    <source>
        <dbReference type="Pfam" id="PF24986"/>
    </source>
</evidence>
<dbReference type="InterPro" id="IPR056792">
    <property type="entry name" value="PRC_RimM"/>
</dbReference>
<dbReference type="SUPFAM" id="SSF50447">
    <property type="entry name" value="Translation proteins"/>
    <property type="match status" value="1"/>
</dbReference>
<reference evidence="8 9" key="1">
    <citation type="submission" date="2016-10" db="EMBL/GenBank/DDBJ databases">
        <authorList>
            <person name="de Groot N.N."/>
        </authorList>
    </citation>
    <scope>NUCLEOTIDE SEQUENCE [LARGE SCALE GENOMIC DNA]</scope>
    <source>
        <strain evidence="8 9">DSM 8423</strain>
    </source>
</reference>
<feature type="domain" description="RimM N-terminal" evidence="6">
    <location>
        <begin position="6"/>
        <end position="87"/>
    </location>
</feature>
<comment type="subunit">
    <text evidence="5">Binds ribosomal protein uS19.</text>
</comment>
<keyword evidence="3 5" id="KW-0698">rRNA processing</keyword>
<dbReference type="EMBL" id="FOBS01000017">
    <property type="protein sequence ID" value="SEM47952.1"/>
    <property type="molecule type" value="Genomic_DNA"/>
</dbReference>
<evidence type="ECO:0000256" key="2">
    <source>
        <dbReference type="ARBA" id="ARBA00022517"/>
    </source>
</evidence>